<evidence type="ECO:0000256" key="1">
    <source>
        <dbReference type="SAM" id="SignalP"/>
    </source>
</evidence>
<reference evidence="3" key="1">
    <citation type="journal article" date="2019" name="Int. J. Syst. Evol. Microbiol.">
        <title>The Global Catalogue of Microorganisms (GCM) 10K type strain sequencing project: providing services to taxonomists for standard genome sequencing and annotation.</title>
        <authorList>
            <consortium name="The Broad Institute Genomics Platform"/>
            <consortium name="The Broad Institute Genome Sequencing Center for Infectious Disease"/>
            <person name="Wu L."/>
            <person name="Ma J."/>
        </authorList>
    </citation>
    <scope>NUCLEOTIDE SEQUENCE [LARGE SCALE GENOMIC DNA]</scope>
    <source>
        <strain evidence="3">CCUG 57942</strain>
    </source>
</reference>
<keyword evidence="1" id="KW-0732">Signal</keyword>
<feature type="signal peptide" evidence="1">
    <location>
        <begin position="1"/>
        <end position="25"/>
    </location>
</feature>
<comment type="caution">
    <text evidence="2">The sequence shown here is derived from an EMBL/GenBank/DDBJ whole genome shotgun (WGS) entry which is preliminary data.</text>
</comment>
<evidence type="ECO:0008006" key="4">
    <source>
        <dbReference type="Google" id="ProtNLM"/>
    </source>
</evidence>
<feature type="chain" id="PRO_5045615651" description="DUF1571 domain-containing protein" evidence="1">
    <location>
        <begin position="26"/>
        <end position="241"/>
    </location>
</feature>
<organism evidence="2 3">
    <name type="scientific">Rubritalea tangerina</name>
    <dbReference type="NCBI Taxonomy" id="430798"/>
    <lineage>
        <taxon>Bacteria</taxon>
        <taxon>Pseudomonadati</taxon>
        <taxon>Verrucomicrobiota</taxon>
        <taxon>Verrucomicrobiia</taxon>
        <taxon>Verrucomicrobiales</taxon>
        <taxon>Rubritaleaceae</taxon>
        <taxon>Rubritalea</taxon>
    </lineage>
</organism>
<dbReference type="RefSeq" id="WP_377085632.1">
    <property type="nucleotide sequence ID" value="NZ_JBHSJL010000004.1"/>
</dbReference>
<evidence type="ECO:0000313" key="2">
    <source>
        <dbReference type="EMBL" id="MFD2157399.1"/>
    </source>
</evidence>
<keyword evidence="3" id="KW-1185">Reference proteome</keyword>
<gene>
    <name evidence="2" type="ORF">ACFSW8_00635</name>
</gene>
<dbReference type="Proteomes" id="UP001597389">
    <property type="component" value="Unassembled WGS sequence"/>
</dbReference>
<proteinExistence type="predicted"/>
<name>A0ABW4Z623_9BACT</name>
<protein>
    <recommendedName>
        <fullName evidence="4">DUF1571 domain-containing protein</fullName>
    </recommendedName>
</protein>
<evidence type="ECO:0000313" key="3">
    <source>
        <dbReference type="Proteomes" id="UP001597389"/>
    </source>
</evidence>
<sequence>MQPIYKHLVRFFVISALLFNTCANAETVKSKKPQFKVTTWEKWDSSPILLKTKNERGKEEMVSIETMEMSYSRGYPYQKGAPIKFYTETNDPETPYKLFKSIQIPQNIKSPLILFLTINKELRTLIFDLDASDFKYGSYKLVNLSQKEILYKIDNKRIKLKPLASRNVPIATSGKKKAVHCQAAVLLEGKPKIVYSTMLMNRSEKRQLIFFYSTKDSKGREVVKSRSLVDFKPQVSKQSDV</sequence>
<accession>A0ABW4Z623</accession>
<dbReference type="EMBL" id="JBHUJB010000005">
    <property type="protein sequence ID" value="MFD2157399.1"/>
    <property type="molecule type" value="Genomic_DNA"/>
</dbReference>